<feature type="domain" description="DhaL" evidence="3">
    <location>
        <begin position="18"/>
        <end position="218"/>
    </location>
</feature>
<keyword evidence="5" id="KW-1185">Reference proteome</keyword>
<name>A0ABZ1BYZ3_9FIRM</name>
<evidence type="ECO:0000259" key="3">
    <source>
        <dbReference type="PROSITE" id="PS51480"/>
    </source>
</evidence>
<dbReference type="RefSeq" id="WP_324716558.1">
    <property type="nucleotide sequence ID" value="NZ_CP141615.1"/>
</dbReference>
<dbReference type="SMART" id="SM01120">
    <property type="entry name" value="Dak2"/>
    <property type="match status" value="1"/>
</dbReference>
<accession>A0ABZ1BYZ3</accession>
<dbReference type="EMBL" id="CP141615">
    <property type="protein sequence ID" value="WRP17287.1"/>
    <property type="molecule type" value="Genomic_DNA"/>
</dbReference>
<dbReference type="InterPro" id="IPR050861">
    <property type="entry name" value="Dihydroxyacetone_Kinase"/>
</dbReference>
<gene>
    <name evidence="4" type="primary">dhaL</name>
    <name evidence="4" type="ORF">U7230_14580</name>
</gene>
<dbReference type="SUPFAM" id="SSF101473">
    <property type="entry name" value="DhaL-like"/>
    <property type="match status" value="1"/>
</dbReference>
<dbReference type="Proteomes" id="UP001332192">
    <property type="component" value="Chromosome"/>
</dbReference>
<dbReference type="Pfam" id="PF02734">
    <property type="entry name" value="Dak2"/>
    <property type="match status" value="1"/>
</dbReference>
<evidence type="ECO:0000256" key="2">
    <source>
        <dbReference type="ARBA" id="ARBA00022777"/>
    </source>
</evidence>
<dbReference type="PROSITE" id="PS51480">
    <property type="entry name" value="DHAL"/>
    <property type="match status" value="1"/>
</dbReference>
<dbReference type="InterPro" id="IPR036117">
    <property type="entry name" value="DhaL_dom_sf"/>
</dbReference>
<dbReference type="InterPro" id="IPR012737">
    <property type="entry name" value="DhaK_L_YcgS"/>
</dbReference>
<dbReference type="PANTHER" id="PTHR28629:SF4">
    <property type="entry name" value="TRIOKINASE_FMN CYCLASE"/>
    <property type="match status" value="1"/>
</dbReference>
<reference evidence="4 5" key="1">
    <citation type="journal article" date="2024" name="Front. Microbiol.">
        <title>Novel thermophilic genera Geochorda gen. nov. and Carboxydochorda gen. nov. from the deep terrestrial subsurface reveal the ecophysiological diversity in the class Limnochordia.</title>
        <authorList>
            <person name="Karnachuk O.V."/>
            <person name="Lukina A.P."/>
            <person name="Avakyan M.R."/>
            <person name="Kadnikov V.V."/>
            <person name="Begmatov S."/>
            <person name="Beletsky A.V."/>
            <person name="Vlasova K.G."/>
            <person name="Novikov A.A."/>
            <person name="Shcherbakova V.A."/>
            <person name="Mardanov A.V."/>
            <person name="Ravin N.V."/>
        </authorList>
    </citation>
    <scope>NUCLEOTIDE SEQUENCE [LARGE SCALE GENOMIC DNA]</scope>
    <source>
        <strain evidence="4 5">L945</strain>
    </source>
</reference>
<dbReference type="InterPro" id="IPR004007">
    <property type="entry name" value="DhaL_dom"/>
</dbReference>
<dbReference type="PANTHER" id="PTHR28629">
    <property type="entry name" value="TRIOKINASE/FMN CYCLASE"/>
    <property type="match status" value="1"/>
</dbReference>
<dbReference type="Gene3D" id="1.25.40.340">
    <property type="match status" value="1"/>
</dbReference>
<protein>
    <submittedName>
        <fullName evidence="4">Dihydroxyacetone kinase subunit DhaL</fullName>
    </submittedName>
</protein>
<sequence length="223" mass="23143">MCRASYDWGTTMQTLSGQDVKNILATLALLMEQKKDELGQLDQAMGDGDLGLTMSKGFRAVADAVAGMQETDVGQLLGKAGMVMASTAPSTMGTLVGTGFMRGAKAVMGKQEVSLADVAAIMGAFVEGIVARGKAKPGDKTILDSLHPAAEAVKEAARSGQTLAEGLAAGYRAAQEGLEATKRMVAQHGKAACFQEQTLGKPDPGATVGMLLMKVLAEYTSQR</sequence>
<keyword evidence="2 4" id="KW-0418">Kinase</keyword>
<dbReference type="NCBIfam" id="TIGR02365">
    <property type="entry name" value="dha_L_ycgS"/>
    <property type="match status" value="1"/>
</dbReference>
<organism evidence="4 5">
    <name type="scientific">Carboxydichorda subterranea</name>
    <dbReference type="NCBI Taxonomy" id="3109565"/>
    <lineage>
        <taxon>Bacteria</taxon>
        <taxon>Bacillati</taxon>
        <taxon>Bacillota</taxon>
        <taxon>Limnochordia</taxon>
        <taxon>Limnochordales</taxon>
        <taxon>Geochordaceae</taxon>
        <taxon>Carboxydichorda</taxon>
    </lineage>
</organism>
<proteinExistence type="predicted"/>
<keyword evidence="1" id="KW-0808">Transferase</keyword>
<evidence type="ECO:0000313" key="5">
    <source>
        <dbReference type="Proteomes" id="UP001332192"/>
    </source>
</evidence>
<dbReference type="GO" id="GO:0016301">
    <property type="term" value="F:kinase activity"/>
    <property type="evidence" value="ECO:0007669"/>
    <property type="project" value="UniProtKB-KW"/>
</dbReference>
<evidence type="ECO:0000256" key="1">
    <source>
        <dbReference type="ARBA" id="ARBA00022679"/>
    </source>
</evidence>
<evidence type="ECO:0000313" key="4">
    <source>
        <dbReference type="EMBL" id="WRP17287.1"/>
    </source>
</evidence>